<comment type="caution">
    <text evidence="1">The sequence shown here is derived from an EMBL/GenBank/DDBJ whole genome shotgun (WGS) entry which is preliminary data.</text>
</comment>
<gene>
    <name evidence="1" type="ORF">BGI32_10735</name>
</gene>
<proteinExistence type="predicted"/>
<reference evidence="1 2" key="1">
    <citation type="journal article" date="2017" name="MBio">
        <title>Type VI secretion-mediated competition in the bee gut microbiome.</title>
        <authorList>
            <person name="Steele M.I."/>
            <person name="Kwong W.K."/>
            <person name="Powell J.E."/>
            <person name="Whiteley M."/>
            <person name="Moran N.A."/>
        </authorList>
    </citation>
    <scope>NUCLEOTIDE SEQUENCE [LARGE SCALE GENOMIC DNA]</scope>
    <source>
        <strain evidence="1 2">App2-2</strain>
    </source>
</reference>
<dbReference type="RefSeq" id="WP_180297617.1">
    <property type="nucleotide sequence ID" value="NZ_MDVB01000112.1"/>
</dbReference>
<dbReference type="AlphaFoldDB" id="A0A2N9WRM1"/>
<organism evidence="1 2">
    <name type="scientific">Snodgrassella alvi</name>
    <dbReference type="NCBI Taxonomy" id="1196083"/>
    <lineage>
        <taxon>Bacteria</taxon>
        <taxon>Pseudomonadati</taxon>
        <taxon>Pseudomonadota</taxon>
        <taxon>Betaproteobacteria</taxon>
        <taxon>Neisseriales</taxon>
        <taxon>Neisseriaceae</taxon>
        <taxon>Snodgrassella</taxon>
    </lineage>
</organism>
<dbReference type="Proteomes" id="UP000231293">
    <property type="component" value="Unassembled WGS sequence"/>
</dbReference>
<evidence type="ECO:0000313" key="2">
    <source>
        <dbReference type="Proteomes" id="UP000231293"/>
    </source>
</evidence>
<name>A0A2N9WRM1_9NEIS</name>
<protein>
    <submittedName>
        <fullName evidence="1">Uncharacterized protein</fullName>
    </submittedName>
</protein>
<dbReference type="EMBL" id="MDVB01000112">
    <property type="protein sequence ID" value="PIT12800.1"/>
    <property type="molecule type" value="Genomic_DNA"/>
</dbReference>
<sequence length="122" mass="12994">MDKKWIGLALLAALQLTGCTSRFEPFAGISSGKNRMYAAPVEAYEYNYENLSGGSIGGGCIPKTPGIDDYDVGKKSYGGGGELWSGSFAGKMDAGHDHAYFLDCISLSGLASKGIKFTWSKY</sequence>
<evidence type="ECO:0000313" key="1">
    <source>
        <dbReference type="EMBL" id="PIT12800.1"/>
    </source>
</evidence>
<accession>A0A2N9WRM1</accession>